<feature type="domain" description="OmpR/PhoB-type" evidence="5">
    <location>
        <begin position="127"/>
        <end position="225"/>
    </location>
</feature>
<dbReference type="NCBIfam" id="NF008296">
    <property type="entry name" value="PRK11083.1"/>
    <property type="match status" value="1"/>
</dbReference>
<gene>
    <name evidence="6" type="primary">creB</name>
    <name evidence="6" type="ORF">LZ012_18555</name>
</gene>
<dbReference type="SMART" id="SM00862">
    <property type="entry name" value="Trans_reg_C"/>
    <property type="match status" value="1"/>
</dbReference>
<dbReference type="InterPro" id="IPR001789">
    <property type="entry name" value="Sig_transdc_resp-reg_receiver"/>
</dbReference>
<dbReference type="RefSeq" id="WP_275712424.1">
    <property type="nucleotide sequence ID" value="NZ_JAKLTN010000007.1"/>
</dbReference>
<evidence type="ECO:0000259" key="4">
    <source>
        <dbReference type="PROSITE" id="PS50110"/>
    </source>
</evidence>
<feature type="domain" description="Response regulatory" evidence="4">
    <location>
        <begin position="2"/>
        <end position="115"/>
    </location>
</feature>
<dbReference type="InterPro" id="IPR039420">
    <property type="entry name" value="WalR-like"/>
</dbReference>
<evidence type="ECO:0000259" key="5">
    <source>
        <dbReference type="PROSITE" id="PS51755"/>
    </source>
</evidence>
<dbReference type="Gene3D" id="6.10.250.690">
    <property type="match status" value="1"/>
</dbReference>
<evidence type="ECO:0000313" key="6">
    <source>
        <dbReference type="EMBL" id="MCG2578997.1"/>
    </source>
</evidence>
<dbReference type="SMART" id="SM00448">
    <property type="entry name" value="REC"/>
    <property type="match status" value="1"/>
</dbReference>
<keyword evidence="2" id="KW-0597">Phosphoprotein</keyword>
<dbReference type="InterPro" id="IPR001867">
    <property type="entry name" value="OmpR/PhoB-type_DNA-bd"/>
</dbReference>
<dbReference type="PROSITE" id="PS51755">
    <property type="entry name" value="OMPR_PHOB"/>
    <property type="match status" value="1"/>
</dbReference>
<feature type="DNA-binding region" description="OmpR/PhoB-type" evidence="3">
    <location>
        <begin position="127"/>
        <end position="225"/>
    </location>
</feature>
<accession>A0ABS9K754</accession>
<dbReference type="Gene3D" id="3.40.50.2300">
    <property type="match status" value="1"/>
</dbReference>
<dbReference type="SUPFAM" id="SSF52172">
    <property type="entry name" value="CheY-like"/>
    <property type="match status" value="1"/>
</dbReference>
<organism evidence="6 7">
    <name type="scientific">Dechloromonas hankyongensis</name>
    <dbReference type="NCBI Taxonomy" id="2908002"/>
    <lineage>
        <taxon>Bacteria</taxon>
        <taxon>Pseudomonadati</taxon>
        <taxon>Pseudomonadota</taxon>
        <taxon>Betaproteobacteria</taxon>
        <taxon>Rhodocyclales</taxon>
        <taxon>Azonexaceae</taxon>
        <taxon>Dechloromonas</taxon>
    </lineage>
</organism>
<dbReference type="Pfam" id="PF00486">
    <property type="entry name" value="Trans_reg_C"/>
    <property type="match status" value="1"/>
</dbReference>
<dbReference type="InterPro" id="IPR016032">
    <property type="entry name" value="Sig_transdc_resp-reg_C-effctor"/>
</dbReference>
<evidence type="ECO:0000256" key="3">
    <source>
        <dbReference type="PROSITE-ProRule" id="PRU01091"/>
    </source>
</evidence>
<evidence type="ECO:0000256" key="2">
    <source>
        <dbReference type="PROSITE-ProRule" id="PRU00169"/>
    </source>
</evidence>
<feature type="modified residue" description="4-aspartylphosphate" evidence="2">
    <location>
        <position position="51"/>
    </location>
</feature>
<dbReference type="Gene3D" id="1.10.10.10">
    <property type="entry name" value="Winged helix-like DNA-binding domain superfamily/Winged helix DNA-binding domain"/>
    <property type="match status" value="1"/>
</dbReference>
<reference evidence="6" key="1">
    <citation type="submission" date="2022-01" db="EMBL/GenBank/DDBJ databases">
        <authorList>
            <person name="Jo J.-H."/>
            <person name="Im W.-T."/>
        </authorList>
    </citation>
    <scope>NUCLEOTIDE SEQUENCE</scope>
    <source>
        <strain evidence="6">XY25</strain>
    </source>
</reference>
<dbReference type="Proteomes" id="UP001165384">
    <property type="component" value="Unassembled WGS sequence"/>
</dbReference>
<protein>
    <submittedName>
        <fullName evidence="6">Two-component system response regulator CreB</fullName>
    </submittedName>
</protein>
<dbReference type="SUPFAM" id="SSF46894">
    <property type="entry name" value="C-terminal effector domain of the bipartite response regulators"/>
    <property type="match status" value="1"/>
</dbReference>
<dbReference type="PROSITE" id="PS50110">
    <property type="entry name" value="RESPONSE_REGULATORY"/>
    <property type="match status" value="1"/>
</dbReference>
<sequence length="226" mass="24841">MKILIVDDEPAISDTLAYTLRADGFAVDSCTLGGAALQRLGAGGIDFVVLDVGLPDMSGFDVCRALRRTSDIPVLFLTARSDEVDRIVGLELGGDDYVAKPFSPREVASRIRAILRRLHPEPRLPSAPAAETARFAIDRAGLRIAYCGQWLNLTRYEYLLLALLLERPGRILSRPQIMESVWQDGGESLERTVDTHIKTLRGKLRAVRDEEVVLTHRGLGYSIAAG</sequence>
<keyword evidence="7" id="KW-1185">Reference proteome</keyword>
<dbReference type="PANTHER" id="PTHR48111:SF6">
    <property type="entry name" value="TRANSCRIPTIONAL REGULATORY PROTEIN CREB"/>
    <property type="match status" value="1"/>
</dbReference>
<proteinExistence type="predicted"/>
<comment type="caution">
    <text evidence="6">The sequence shown here is derived from an EMBL/GenBank/DDBJ whole genome shotgun (WGS) entry which is preliminary data.</text>
</comment>
<dbReference type="EMBL" id="JAKLTN010000007">
    <property type="protein sequence ID" value="MCG2578997.1"/>
    <property type="molecule type" value="Genomic_DNA"/>
</dbReference>
<evidence type="ECO:0000313" key="7">
    <source>
        <dbReference type="Proteomes" id="UP001165384"/>
    </source>
</evidence>
<dbReference type="Pfam" id="PF00072">
    <property type="entry name" value="Response_reg"/>
    <property type="match status" value="1"/>
</dbReference>
<evidence type="ECO:0000256" key="1">
    <source>
        <dbReference type="ARBA" id="ARBA00023125"/>
    </source>
</evidence>
<dbReference type="PANTHER" id="PTHR48111">
    <property type="entry name" value="REGULATOR OF RPOS"/>
    <property type="match status" value="1"/>
</dbReference>
<dbReference type="InterPro" id="IPR036388">
    <property type="entry name" value="WH-like_DNA-bd_sf"/>
</dbReference>
<dbReference type="CDD" id="cd00383">
    <property type="entry name" value="trans_reg_C"/>
    <property type="match status" value="1"/>
</dbReference>
<dbReference type="InterPro" id="IPR011006">
    <property type="entry name" value="CheY-like_superfamily"/>
</dbReference>
<name>A0ABS9K754_9RHOO</name>
<keyword evidence="1 3" id="KW-0238">DNA-binding</keyword>